<keyword evidence="3" id="KW-0812">Transmembrane</keyword>
<dbReference type="Pfam" id="PF02582">
    <property type="entry name" value="DUF155"/>
    <property type="match status" value="1"/>
</dbReference>
<evidence type="ECO:0000313" key="5">
    <source>
        <dbReference type="EMBL" id="KKA16836.1"/>
    </source>
</evidence>
<dbReference type="GO" id="GO:0005739">
    <property type="term" value="C:mitochondrion"/>
    <property type="evidence" value="ECO:0007669"/>
    <property type="project" value="UniProtKB-ARBA"/>
</dbReference>
<dbReference type="Gene3D" id="1.25.40.90">
    <property type="match status" value="1"/>
</dbReference>
<feature type="region of interest" description="Disordered" evidence="2">
    <location>
        <begin position="875"/>
        <end position="905"/>
    </location>
</feature>
<dbReference type="InterPro" id="IPR024637">
    <property type="entry name" value="Ctk3_C"/>
</dbReference>
<feature type="region of interest" description="Disordered" evidence="2">
    <location>
        <begin position="307"/>
        <end position="506"/>
    </location>
</feature>
<feature type="compositionally biased region" description="Polar residues" evidence="2">
    <location>
        <begin position="746"/>
        <end position="756"/>
    </location>
</feature>
<sequence>MTDPFEVRMRFTAQLQHLSASVTSSQKAAHYALKYRDMDEDLHSCILEQLERNNMNNRANIMYFIEHFCEMATKENHLNYVRMIQRDILRVVDAVAPADGSGAANVKHVRRVLQGLQNKSILSAETVAEIDAALKERETHPLHLLDLEPAEGQDASGKSKSGTPRGSKANGIMRVDKRQIEQRIEEDRERNKRLRESMWAVSGDDRGEFRKFWDEGSDTGEDDYLGAEEEVMERNQMVAVSFFASPVWLQGISELWVMRTAAMGTGVHYLHTLRNTWLFAIDFRFFGRPMFSQFFTAAKGLFATQDSAPDVSSADSLAASTNGPQNQSPQTSNMVTVTRQGQISSPESGDSPKLNDSGIANGKRKGRPVGSGNTDGQSNKRRKRESLEVSEQHDSPDIPETQDVNGGVQTGAVDGVESPSEEKLQASQNKDQIAEESASAPKKSNHIRFGSEEPDEPVNMVEEEVAETQQEEEEEESDDDEAPEAIDNSAQLKALKAQTQKQEEAKRRLTAFRAELLKKEKRRQLDEQLKLQAKASGKKKKESSVGSRTSEHKSAPDDSVSESTATLQGSVAKESGRLTLPALLPDEILNAEPVARPPTPPPESGDLQRKKPQKLKFLEKAEKPPKDIHRGGVTIRVLEDHSSSKKATPTLPPKMSKAGRNIREAWIAGQRNKNNLNGLRRVPGGPSSFLCDKMRYPVLQPSLVCAVLNNSIDNEIPNAGRRASARAESSSSQAAAPSGRVRAPSSPKQDTLGCSSGSAALNRQVRSLRAVNGTVLEPASLSIAFISPNATATMATTETSPLLPQYQRSGSSTTSPRADRPTRTVTFNPLTTISTYNGTSTSDSTVRPLQTGSPPVSSSGQPMLSALNSKLRRRNSYGAPYNTPSTAPAAPKIGPQRTTKNAQKLKLLPDPVTGEEDEFVDDTFPRDVYSQLTRIKEPTARRDAARLGKADRDRLPRVTAYCTANSYRLDGVIRFLKSRAKTRGANPKLYDECVYSPYNYDYEARQAETSSQGKNGRNADAIPPSKPQGERRYSDSAVEVEDNTKNRREDLIDLSDERAERSRSAESVPSSSEVDERLDLDTTVHTPEIFLFDYGTVVIWGMTPAQESRFLADVSKFATSILSPEDTQVENFNFYYARDYQARIYNDFISLREPRNHMIKLAISHALSQSVKTSLFEDLVSETISKTAPLPAQIAKTGSVNMTRRQINMQIGELFILRINIHLQGSVLDSPELFWAEPQLEPVYQAVRSYLEMDQRVGLLTERLDVIADLLAVLKDQLTHRHGEYLEWIVIVLIAAEILVAAINIVVDLYAGVE</sequence>
<dbReference type="InterPro" id="IPR024638">
    <property type="entry name" value="Ctk3_N"/>
</dbReference>
<comment type="similarity">
    <text evidence="1">Belongs to the RMD1/sif2 family.</text>
</comment>
<feature type="compositionally biased region" description="Polar residues" evidence="2">
    <location>
        <begin position="798"/>
        <end position="816"/>
    </location>
</feature>
<evidence type="ECO:0000256" key="1">
    <source>
        <dbReference type="ARBA" id="ARBA00008306"/>
    </source>
</evidence>
<feature type="compositionally biased region" description="Low complexity" evidence="2">
    <location>
        <begin position="490"/>
        <end position="500"/>
    </location>
</feature>
<dbReference type="InterPro" id="IPR003734">
    <property type="entry name" value="DUF155"/>
</dbReference>
<dbReference type="PROSITE" id="PS51391">
    <property type="entry name" value="CID"/>
    <property type="match status" value="1"/>
</dbReference>
<dbReference type="RefSeq" id="XP_013323448.1">
    <property type="nucleotide sequence ID" value="XM_013467994.1"/>
</dbReference>
<dbReference type="PANTHER" id="PTHR16255">
    <property type="entry name" value="REQUIRED FOR MEIOTIC NUCLEAR DIVISION PROTEIN 1 HOMOLOG"/>
    <property type="match status" value="1"/>
</dbReference>
<dbReference type="PANTHER" id="PTHR16255:SF15">
    <property type="entry name" value="SPORULATION PROTEIN RMD1"/>
    <property type="match status" value="1"/>
</dbReference>
<feature type="compositionally biased region" description="Basic and acidic residues" evidence="2">
    <location>
        <begin position="385"/>
        <end position="396"/>
    </location>
</feature>
<dbReference type="Pfam" id="PF12350">
    <property type="entry name" value="CTK3_C"/>
    <property type="match status" value="1"/>
</dbReference>
<feature type="region of interest" description="Disordered" evidence="2">
    <location>
        <begin position="798"/>
        <end position="863"/>
    </location>
</feature>
<organism evidence="5 6">
    <name type="scientific">Rasamsonia emersonii (strain ATCC 16479 / CBS 393.64 / IMI 116815)</name>
    <dbReference type="NCBI Taxonomy" id="1408163"/>
    <lineage>
        <taxon>Eukaryota</taxon>
        <taxon>Fungi</taxon>
        <taxon>Dikarya</taxon>
        <taxon>Ascomycota</taxon>
        <taxon>Pezizomycotina</taxon>
        <taxon>Eurotiomycetes</taxon>
        <taxon>Eurotiomycetidae</taxon>
        <taxon>Eurotiales</taxon>
        <taxon>Trichocomaceae</taxon>
        <taxon>Rasamsonia</taxon>
    </lineage>
</organism>
<reference evidence="5 6" key="1">
    <citation type="submission" date="2015-04" db="EMBL/GenBank/DDBJ databases">
        <authorList>
            <person name="Heijne W.H."/>
            <person name="Fedorova N.D."/>
            <person name="Nierman W.C."/>
            <person name="Vollebregt A.W."/>
            <person name="Zhao Z."/>
            <person name="Wu L."/>
            <person name="Kumar M."/>
            <person name="Stam H."/>
            <person name="van den Berg M.A."/>
            <person name="Pel H.J."/>
        </authorList>
    </citation>
    <scope>NUCLEOTIDE SEQUENCE [LARGE SCALE GENOMIC DNA]</scope>
    <source>
        <strain evidence="5 6">CBS 393.64</strain>
    </source>
</reference>
<dbReference type="InterPro" id="IPR008942">
    <property type="entry name" value="ENTH_VHS"/>
</dbReference>
<dbReference type="InterPro" id="IPR006569">
    <property type="entry name" value="CID_dom"/>
</dbReference>
<accession>A0A0F4YFW7</accession>
<dbReference type="GO" id="GO:0006364">
    <property type="term" value="P:rRNA processing"/>
    <property type="evidence" value="ECO:0007669"/>
    <property type="project" value="InterPro"/>
</dbReference>
<feature type="compositionally biased region" description="Basic and acidic residues" evidence="2">
    <location>
        <begin position="519"/>
        <end position="529"/>
    </location>
</feature>
<feature type="compositionally biased region" description="Acidic residues" evidence="2">
    <location>
        <begin position="452"/>
        <end position="484"/>
    </location>
</feature>
<dbReference type="OrthoDB" id="18302at2759"/>
<feature type="compositionally biased region" description="Low complexity" evidence="2">
    <location>
        <begin position="719"/>
        <end position="740"/>
    </location>
</feature>
<dbReference type="Pfam" id="PF08297">
    <property type="entry name" value="U3_snoRNA_assoc"/>
    <property type="match status" value="1"/>
</dbReference>
<keyword evidence="3" id="KW-1133">Transmembrane helix</keyword>
<dbReference type="EMBL" id="LASV01000733">
    <property type="protein sequence ID" value="KKA16836.1"/>
    <property type="molecule type" value="Genomic_DNA"/>
</dbReference>
<dbReference type="STRING" id="1408163.A0A0F4YFW7"/>
<dbReference type="GeneID" id="25321485"/>
<dbReference type="Pfam" id="PF12243">
    <property type="entry name" value="CTK3"/>
    <property type="match status" value="1"/>
</dbReference>
<dbReference type="InterPro" id="IPR051624">
    <property type="entry name" value="RMD1/Sad1-interacting"/>
</dbReference>
<dbReference type="GO" id="GO:0030515">
    <property type="term" value="F:snoRNA binding"/>
    <property type="evidence" value="ECO:0007669"/>
    <property type="project" value="InterPro"/>
</dbReference>
<evidence type="ECO:0000259" key="4">
    <source>
        <dbReference type="PROSITE" id="PS51391"/>
    </source>
</evidence>
<evidence type="ECO:0000313" key="6">
    <source>
        <dbReference type="Proteomes" id="UP000053958"/>
    </source>
</evidence>
<feature type="region of interest" description="Disordered" evidence="2">
    <location>
        <begin position="1006"/>
        <end position="1079"/>
    </location>
</feature>
<dbReference type="FunFam" id="1.25.40.90:FF:000032">
    <property type="entry name" value="CTD kinase subunit gamma"/>
    <property type="match status" value="1"/>
</dbReference>
<feature type="transmembrane region" description="Helical" evidence="3">
    <location>
        <begin position="1288"/>
        <end position="1311"/>
    </location>
</feature>
<keyword evidence="6" id="KW-1185">Reference proteome</keyword>
<feature type="compositionally biased region" description="Polar residues" evidence="2">
    <location>
        <begin position="313"/>
        <end position="348"/>
    </location>
</feature>
<feature type="domain" description="CID" evidence="4">
    <location>
        <begin position="3"/>
        <end position="138"/>
    </location>
</feature>
<name>A0A0F4YFW7_RASE3</name>
<evidence type="ECO:0000256" key="2">
    <source>
        <dbReference type="SAM" id="MobiDB-lite"/>
    </source>
</evidence>
<protein>
    <submittedName>
        <fullName evidence="5">YagE family protein</fullName>
    </submittedName>
</protein>
<feature type="region of interest" description="Disordered" evidence="2">
    <location>
        <begin position="146"/>
        <end position="171"/>
    </location>
</feature>
<dbReference type="Proteomes" id="UP000053958">
    <property type="component" value="Unassembled WGS sequence"/>
</dbReference>
<feature type="compositionally biased region" description="Basic and acidic residues" evidence="2">
    <location>
        <begin position="1042"/>
        <end position="1064"/>
    </location>
</feature>
<keyword evidence="3" id="KW-0472">Membrane</keyword>
<feature type="compositionally biased region" description="Polar residues" evidence="2">
    <location>
        <begin position="823"/>
        <end position="863"/>
    </location>
</feature>
<dbReference type="InterPro" id="IPR013268">
    <property type="entry name" value="UTP16"/>
</dbReference>
<feature type="region of interest" description="Disordered" evidence="2">
    <location>
        <begin position="719"/>
        <end position="756"/>
    </location>
</feature>
<gene>
    <name evidence="5" type="ORF">T310_9553</name>
</gene>
<feature type="region of interest" description="Disordered" evidence="2">
    <location>
        <begin position="519"/>
        <end position="615"/>
    </location>
</feature>
<comment type="caution">
    <text evidence="5">The sequence shown here is derived from an EMBL/GenBank/DDBJ whole genome shotgun (WGS) entry which is preliminary data.</text>
</comment>
<proteinExistence type="inferred from homology"/>
<evidence type="ECO:0000256" key="3">
    <source>
        <dbReference type="SAM" id="Phobius"/>
    </source>
</evidence>